<evidence type="ECO:0008006" key="3">
    <source>
        <dbReference type="Google" id="ProtNLM"/>
    </source>
</evidence>
<dbReference type="Pfam" id="PF07224">
    <property type="entry name" value="Chlorophyllase"/>
    <property type="match status" value="1"/>
</dbReference>
<reference evidence="1 2" key="1">
    <citation type="journal article" date="2023" name="Plants (Basel)">
        <title>Bridging the Gap: Combining Genomics and Transcriptomics Approaches to Understand Stylosanthes scabra, an Orphan Legume from the Brazilian Caatinga.</title>
        <authorList>
            <person name="Ferreira-Neto J.R.C."/>
            <person name="da Silva M.D."/>
            <person name="Binneck E."/>
            <person name="de Melo N.F."/>
            <person name="da Silva R.H."/>
            <person name="de Melo A.L.T.M."/>
            <person name="Pandolfi V."/>
            <person name="Bustamante F.O."/>
            <person name="Brasileiro-Vidal A.C."/>
            <person name="Benko-Iseppon A.M."/>
        </authorList>
    </citation>
    <scope>NUCLEOTIDE SEQUENCE [LARGE SCALE GENOMIC DNA]</scope>
    <source>
        <tissue evidence="1">Leaves</tissue>
    </source>
</reference>
<organism evidence="1 2">
    <name type="scientific">Stylosanthes scabra</name>
    <dbReference type="NCBI Taxonomy" id="79078"/>
    <lineage>
        <taxon>Eukaryota</taxon>
        <taxon>Viridiplantae</taxon>
        <taxon>Streptophyta</taxon>
        <taxon>Embryophyta</taxon>
        <taxon>Tracheophyta</taxon>
        <taxon>Spermatophyta</taxon>
        <taxon>Magnoliopsida</taxon>
        <taxon>eudicotyledons</taxon>
        <taxon>Gunneridae</taxon>
        <taxon>Pentapetalae</taxon>
        <taxon>rosids</taxon>
        <taxon>fabids</taxon>
        <taxon>Fabales</taxon>
        <taxon>Fabaceae</taxon>
        <taxon>Papilionoideae</taxon>
        <taxon>50 kb inversion clade</taxon>
        <taxon>dalbergioids sensu lato</taxon>
        <taxon>Dalbergieae</taxon>
        <taxon>Pterocarpus clade</taxon>
        <taxon>Stylosanthes</taxon>
    </lineage>
</organism>
<keyword evidence="2" id="KW-1185">Reference proteome</keyword>
<comment type="caution">
    <text evidence="1">The sequence shown here is derived from an EMBL/GenBank/DDBJ whole genome shotgun (WGS) entry which is preliminary data.</text>
</comment>
<dbReference type="InterPro" id="IPR017395">
    <property type="entry name" value="Chlorophyllase-like"/>
</dbReference>
<dbReference type="PANTHER" id="PTHR33428:SF10">
    <property type="entry name" value="CHLOROPHYLLASE-1"/>
    <property type="match status" value="1"/>
</dbReference>
<evidence type="ECO:0000313" key="2">
    <source>
        <dbReference type="Proteomes" id="UP001341840"/>
    </source>
</evidence>
<protein>
    <recommendedName>
        <fullName evidence="3">Chlorophyllase</fullName>
    </recommendedName>
</protein>
<dbReference type="PANTHER" id="PTHR33428">
    <property type="entry name" value="CHLOROPHYLLASE-2, CHLOROPLASTIC"/>
    <property type="match status" value="1"/>
</dbReference>
<name>A0ABU6Q4M4_9FABA</name>
<gene>
    <name evidence="1" type="ORF">PIB30_007816</name>
</gene>
<evidence type="ECO:0000313" key="1">
    <source>
        <dbReference type="EMBL" id="MED6106788.1"/>
    </source>
</evidence>
<proteinExistence type="predicted"/>
<dbReference type="InterPro" id="IPR029058">
    <property type="entry name" value="AB_hydrolase_fold"/>
</dbReference>
<dbReference type="SUPFAM" id="SSF53474">
    <property type="entry name" value="alpha/beta-Hydrolases"/>
    <property type="match status" value="1"/>
</dbReference>
<accession>A0ABU6Q4M4</accession>
<dbReference type="Gene3D" id="3.40.50.1820">
    <property type="entry name" value="alpha/beta hydrolase"/>
    <property type="match status" value="2"/>
</dbReference>
<dbReference type="Proteomes" id="UP001341840">
    <property type="component" value="Unassembled WGS sequence"/>
</dbReference>
<sequence length="309" mass="33667">MASCFPVLATNVFEEGDMHWKILKVESSSPKPLLVFAPTEAGTYPVILFCHGYAIRNSFYSKLLGHIASHGFIIVTPNLLCSSMIPMLGPCEVKCVGKVIDWMVEGLKPWLPPKVEAKLESIILMGHSRGGKTAFAVALDHVKTKLNFSVLIGIDPVAGPTKCKITQTSPKILTGVPRSFNLGIPVAVIGTGLGPEPNSYTRMSCAPDGMNHEEFYRECKPPCAHFVAKEYGHMDMLDDEIPGIIGGIMSKCVCKNGLGPRDLMRRTVGGLVVAFLRAHLKGLWEDFHAILKDPTLSPAKLDPPQYAKD</sequence>
<dbReference type="EMBL" id="JASCZI010000017">
    <property type="protein sequence ID" value="MED6106788.1"/>
    <property type="molecule type" value="Genomic_DNA"/>
</dbReference>